<evidence type="ECO:0000313" key="8">
    <source>
        <dbReference type="EMBL" id="OJT15002.1"/>
    </source>
</evidence>
<evidence type="ECO:0000256" key="5">
    <source>
        <dbReference type="ARBA" id="ARBA00023157"/>
    </source>
</evidence>
<evidence type="ECO:0000256" key="1">
    <source>
        <dbReference type="ARBA" id="ARBA00004191"/>
    </source>
</evidence>
<keyword evidence="5 6" id="KW-1015">Disulfide bond</keyword>
<proteinExistence type="inferred from homology"/>
<evidence type="ECO:0000256" key="3">
    <source>
        <dbReference type="ARBA" id="ARBA00022512"/>
    </source>
</evidence>
<dbReference type="InterPro" id="IPR001338">
    <property type="entry name" value="Class_I_Hydrophobin"/>
</dbReference>
<dbReference type="OMA" id="YNANARD"/>
<feature type="chain" id="PRO_5013987560" description="Hydrophobin" evidence="6">
    <location>
        <begin position="20"/>
        <end position="165"/>
    </location>
</feature>
<comment type="subcellular location">
    <subcellularLocation>
        <location evidence="1 6">Secreted</location>
        <location evidence="1 6">Cell wall</location>
    </subcellularLocation>
</comment>
<accession>A0A1M2W5G6</accession>
<reference evidence="8 9" key="1">
    <citation type="submission" date="2016-10" db="EMBL/GenBank/DDBJ databases">
        <title>Genome sequence of the basidiomycete white-rot fungus Trametes pubescens.</title>
        <authorList>
            <person name="Makela M.R."/>
            <person name="Granchi Z."/>
            <person name="Peng M."/>
            <person name="De Vries R.P."/>
            <person name="Grigoriev I."/>
            <person name="Riley R."/>
            <person name="Hilden K."/>
        </authorList>
    </citation>
    <scope>NUCLEOTIDE SEQUENCE [LARGE SCALE GENOMIC DNA]</scope>
    <source>
        <strain evidence="8 9">FBCC735</strain>
    </source>
</reference>
<gene>
    <name evidence="8" type="ORF">TRAPUB_8445</name>
</gene>
<sequence length="165" mass="16911">MKYTLALFLFAFIVATVQAASLGTNAERLARGLPPRSPTRLYNANARDVANKPKPSGKPQPPSSCSTGPVQCCNSVEKASNPVASILLGLLGIVLGPDVVVGLTCSPISVIGVGSGSCSANTVCCENNSHGGLISIGCIPNDLCGLSNVIGWSRVVGDFKLKLSI</sequence>
<evidence type="ECO:0000256" key="7">
    <source>
        <dbReference type="SAM" id="MobiDB-lite"/>
    </source>
</evidence>
<organism evidence="8 9">
    <name type="scientific">Trametes pubescens</name>
    <name type="common">White-rot fungus</name>
    <dbReference type="NCBI Taxonomy" id="154538"/>
    <lineage>
        <taxon>Eukaryota</taxon>
        <taxon>Fungi</taxon>
        <taxon>Dikarya</taxon>
        <taxon>Basidiomycota</taxon>
        <taxon>Agaricomycotina</taxon>
        <taxon>Agaricomycetes</taxon>
        <taxon>Polyporales</taxon>
        <taxon>Polyporaceae</taxon>
        <taxon>Trametes</taxon>
    </lineage>
</organism>
<dbReference type="SMART" id="SM00075">
    <property type="entry name" value="HYDRO"/>
    <property type="match status" value="1"/>
</dbReference>
<dbReference type="OrthoDB" id="4225815at2759"/>
<dbReference type="Pfam" id="PF01185">
    <property type="entry name" value="Hydrophobin"/>
    <property type="match status" value="1"/>
</dbReference>
<comment type="similarity">
    <text evidence="2 6">Belongs to the fungal hydrophobin family.</text>
</comment>
<comment type="caution">
    <text evidence="8">The sequence shown here is derived from an EMBL/GenBank/DDBJ whole genome shotgun (WGS) entry which is preliminary data.</text>
</comment>
<dbReference type="GO" id="GO:0009277">
    <property type="term" value="C:fungal-type cell wall"/>
    <property type="evidence" value="ECO:0007669"/>
    <property type="project" value="InterPro"/>
</dbReference>
<keyword evidence="6" id="KW-0732">Signal</keyword>
<evidence type="ECO:0000256" key="4">
    <source>
        <dbReference type="ARBA" id="ARBA00022525"/>
    </source>
</evidence>
<keyword evidence="9" id="KW-1185">Reference proteome</keyword>
<keyword evidence="3 6" id="KW-0134">Cell wall</keyword>
<dbReference type="CDD" id="cd23507">
    <property type="entry name" value="hydrophobin_I"/>
    <property type="match status" value="1"/>
</dbReference>
<protein>
    <recommendedName>
        <fullName evidence="6">Hydrophobin</fullName>
    </recommendedName>
</protein>
<dbReference type="STRING" id="154538.A0A1M2W5G6"/>
<evidence type="ECO:0000256" key="2">
    <source>
        <dbReference type="ARBA" id="ARBA00010446"/>
    </source>
</evidence>
<feature type="region of interest" description="Disordered" evidence="7">
    <location>
        <begin position="33"/>
        <end position="64"/>
    </location>
</feature>
<dbReference type="AlphaFoldDB" id="A0A1M2W5G6"/>
<evidence type="ECO:0000256" key="6">
    <source>
        <dbReference type="RuleBase" id="RU365009"/>
    </source>
</evidence>
<evidence type="ECO:0000313" key="9">
    <source>
        <dbReference type="Proteomes" id="UP000184267"/>
    </source>
</evidence>
<dbReference type="EMBL" id="MNAD01000215">
    <property type="protein sequence ID" value="OJT15002.1"/>
    <property type="molecule type" value="Genomic_DNA"/>
</dbReference>
<feature type="signal peptide" evidence="6">
    <location>
        <begin position="1"/>
        <end position="19"/>
    </location>
</feature>
<keyword evidence="4 6" id="KW-0964">Secreted</keyword>
<dbReference type="Proteomes" id="UP000184267">
    <property type="component" value="Unassembled WGS sequence"/>
</dbReference>
<name>A0A1M2W5G6_TRAPU</name>
<dbReference type="GO" id="GO:0005199">
    <property type="term" value="F:structural constituent of cell wall"/>
    <property type="evidence" value="ECO:0007669"/>
    <property type="project" value="InterPro"/>
</dbReference>